<accession>A0A3B6PU00</accession>
<dbReference type="FunFam" id="3.80.10.10:FF:000690">
    <property type="entry name" value="F-box/LRR-repeat protein 14"/>
    <property type="match status" value="1"/>
</dbReference>
<dbReference type="Proteomes" id="UP000019116">
    <property type="component" value="Chromosome 6B"/>
</dbReference>
<dbReference type="PaxDb" id="4565-Traes_6BL_DC2EDB944.2"/>
<dbReference type="Gramene" id="TraesJUL6B03G03646000.1">
    <property type="protein sequence ID" value="TraesJUL6B03G03646000.1.CDS1"/>
    <property type="gene ID" value="TraesJUL6B03G03646000"/>
</dbReference>
<dbReference type="SUPFAM" id="SSF52047">
    <property type="entry name" value="RNI-like"/>
    <property type="match status" value="1"/>
</dbReference>
<dbReference type="Gramene" id="TraesJAG6B03G03605990.1">
    <property type="protein sequence ID" value="TraesJAG6B03G03605990.1.CDS1"/>
    <property type="gene ID" value="TraesJAG6B03G03605990"/>
</dbReference>
<dbReference type="OrthoDB" id="595131at2759"/>
<feature type="domain" description="F-box/LRR-repeat protein 15-like leucin rich repeat" evidence="1">
    <location>
        <begin position="312"/>
        <end position="451"/>
    </location>
</feature>
<reference evidence="2" key="2">
    <citation type="submission" date="2018-10" db="UniProtKB">
        <authorList>
            <consortium name="EnsemblPlants"/>
        </authorList>
    </citation>
    <scope>IDENTIFICATION</scope>
</reference>
<dbReference type="Gramene" id="TraesCAD_scaffold_018189_01G000300.1">
    <property type="protein sequence ID" value="TraesCAD_scaffold_018189_01G000300.1"/>
    <property type="gene ID" value="TraesCAD_scaffold_018189_01G000300"/>
</dbReference>
<dbReference type="Gramene" id="TraesCLE_scaffold_015058_01G000200.1">
    <property type="protein sequence ID" value="TraesCLE_scaffold_015058_01G000200.1"/>
    <property type="gene ID" value="TraesCLE_scaffold_015058_01G000200"/>
</dbReference>
<dbReference type="SMR" id="A0A3B6PU00"/>
<dbReference type="RefSeq" id="XP_044414952.1">
    <property type="nucleotide sequence ID" value="XM_044559017.1"/>
</dbReference>
<dbReference type="Gramene" id="TraesWEE_scaffold_014013_01G000200.1">
    <property type="protein sequence ID" value="TraesWEE_scaffold_014013_01G000200.1"/>
    <property type="gene ID" value="TraesWEE_scaffold_014013_01G000200"/>
</dbReference>
<reference evidence="2" key="1">
    <citation type="submission" date="2018-08" db="EMBL/GenBank/DDBJ databases">
        <authorList>
            <person name="Rossello M."/>
        </authorList>
    </citation>
    <scope>NUCLEOTIDE SEQUENCE [LARGE SCALE GENOMIC DNA]</scope>
    <source>
        <strain evidence="2">cv. Chinese Spring</strain>
    </source>
</reference>
<dbReference type="Gramene" id="TraesJAG6B03G03605990.2">
    <property type="protein sequence ID" value="TraesJAG6B03G03605990.2.CDS1"/>
    <property type="gene ID" value="TraesJAG6B03G03605990"/>
</dbReference>
<organism evidence="2">
    <name type="scientific">Triticum aestivum</name>
    <name type="common">Wheat</name>
    <dbReference type="NCBI Taxonomy" id="4565"/>
    <lineage>
        <taxon>Eukaryota</taxon>
        <taxon>Viridiplantae</taxon>
        <taxon>Streptophyta</taxon>
        <taxon>Embryophyta</taxon>
        <taxon>Tracheophyta</taxon>
        <taxon>Spermatophyta</taxon>
        <taxon>Magnoliopsida</taxon>
        <taxon>Liliopsida</taxon>
        <taxon>Poales</taxon>
        <taxon>Poaceae</taxon>
        <taxon>BOP clade</taxon>
        <taxon>Pooideae</taxon>
        <taxon>Triticodae</taxon>
        <taxon>Triticeae</taxon>
        <taxon>Triticinae</taxon>
        <taxon>Triticum</taxon>
    </lineage>
</organism>
<evidence type="ECO:0000313" key="2">
    <source>
        <dbReference type="EnsemblPlants" id="TraesCS6B02G398400.1.cds1"/>
    </source>
</evidence>
<dbReference type="PANTHER" id="PTHR13318">
    <property type="entry name" value="PARTNER OF PAIRED, ISOFORM B-RELATED"/>
    <property type="match status" value="1"/>
</dbReference>
<evidence type="ECO:0000259" key="1">
    <source>
        <dbReference type="Pfam" id="PF25372"/>
    </source>
</evidence>
<dbReference type="InterPro" id="IPR057207">
    <property type="entry name" value="FBXL15_LRR"/>
</dbReference>
<keyword evidence="3" id="KW-1185">Reference proteome</keyword>
<dbReference type="Pfam" id="PF25372">
    <property type="entry name" value="DUF7885"/>
    <property type="match status" value="1"/>
</dbReference>
<dbReference type="Gramene" id="TraesSYM6B03G03557640.2">
    <property type="protein sequence ID" value="TraesSYM6B03G03557640.2.CDS1"/>
    <property type="gene ID" value="TraesSYM6B03G03557640"/>
</dbReference>
<dbReference type="Gramene" id="TraesMAC6B03G03613910.2">
    <property type="protein sequence ID" value="TraesMAC6B03G03613910.2.CDS1"/>
    <property type="gene ID" value="TraesMAC6B03G03613910"/>
</dbReference>
<proteinExistence type="predicted"/>
<dbReference type="RefSeq" id="XP_044414950.1">
    <property type="nucleotide sequence ID" value="XM_044559015.1"/>
</dbReference>
<dbReference type="AlphaFoldDB" id="A0A3B6PU00"/>
<dbReference type="Gramene" id="TraesMAC6B03G03613910.3">
    <property type="protein sequence ID" value="TraesMAC6B03G03613910.3.CDS1"/>
    <property type="gene ID" value="TraesMAC6B03G03613910"/>
</dbReference>
<dbReference type="EnsemblPlants" id="TraesCS6B02G398400.1">
    <property type="protein sequence ID" value="TraesCS6B02G398400.1.cds1"/>
    <property type="gene ID" value="TraesCS6B02G398400"/>
</dbReference>
<name>A0A3B6PU00_WHEAT</name>
<dbReference type="KEGG" id="taes:123139217"/>
<dbReference type="InterPro" id="IPR032675">
    <property type="entry name" value="LRR_dom_sf"/>
</dbReference>
<dbReference type="Gramene" id="TraesCS6B02G398400.1">
    <property type="protein sequence ID" value="TraesCS6B02G398400.1.cds1"/>
    <property type="gene ID" value="TraesCS6B02G398400"/>
</dbReference>
<dbReference type="Gramene" id="TraesSYM6B03G03557640.1">
    <property type="protein sequence ID" value="TraesSYM6B03G03557640.1.CDS1"/>
    <property type="gene ID" value="TraesSYM6B03G03557640"/>
</dbReference>
<dbReference type="RefSeq" id="XP_044414951.1">
    <property type="nucleotide sequence ID" value="XM_044559016.1"/>
</dbReference>
<sequence length="497" mass="55509">MEDLPEPLLADIIKRITVSSDLNSLCLVSKRLCAAEAEHRSAIRVGCGVDPTTEALTSLFSRFSNLWKVEINYSGWTPSHGDQVNNQGILVLSHHCPLLCDVTLSFCAHIDDAGLSYLAYCKKLRSLKLSFAPAITSTGIFRVAVSCCYLSVLHLVDCIAIDNVEWLEYLGRYGSLGELVVKDCDGISQYDLLKFGPGWRKLQRFEFEVNGTYWLSEPRDPSYVSGYPYGYDLCCDSLKDLRLAHIITDREIGLRFLLGKCNTLETLYLEYVIGLHENEMISLFQRCSNLKTVSLRLKPLHCEDFEFRTALTDASLKALAASCPMLQVVELTFAFCEPDWPTEIGFTQEGIVTLIQSCPIRSLLLNGASILYDEGMKCLSSSQFLEKLELVDCRSITDASMNFIIQAPCLSNLTLRKCKKVTDNGMAALARSQKLDSLTVIGCHWVSHEGVQGAAKSVRYSAEIESHDSLKGMCIKRNGRKTYQSSMGVVFGRYFDD</sequence>
<dbReference type="Gene3D" id="3.80.10.10">
    <property type="entry name" value="Ribonuclease Inhibitor"/>
    <property type="match status" value="2"/>
</dbReference>
<dbReference type="InterPro" id="IPR006553">
    <property type="entry name" value="Leu-rich_rpt_Cys-con_subtyp"/>
</dbReference>
<dbReference type="PANTHER" id="PTHR13318:SF271">
    <property type="entry name" value="COI1 F-BOX DOMAIN-CONTAINING PROTEIN"/>
    <property type="match status" value="1"/>
</dbReference>
<protein>
    <recommendedName>
        <fullName evidence="1">F-box/LRR-repeat protein 15-like leucin rich repeat domain-containing protein</fullName>
    </recommendedName>
</protein>
<dbReference type="OMA" id="IALFRNC"/>
<dbReference type="Gramene" id="TraesMAC6B03G03613910.1">
    <property type="protein sequence ID" value="TraesMAC6B03G03613910.1.CDS1"/>
    <property type="gene ID" value="TraesMAC6B03G03613910"/>
</dbReference>
<dbReference type="Gramene" id="TraesROB_scaffold_148033_01G000100.1">
    <property type="protein sequence ID" value="TraesROB_scaffold_148033_01G000100.1"/>
    <property type="gene ID" value="TraesROB_scaffold_148033_01G000100"/>
</dbReference>
<dbReference type="STRING" id="4565.A0A3B6PU00"/>
<dbReference type="GO" id="GO:0019005">
    <property type="term" value="C:SCF ubiquitin ligase complex"/>
    <property type="evidence" value="ECO:0000318"/>
    <property type="project" value="GO_Central"/>
</dbReference>
<dbReference type="Gramene" id="TraesCS6B03G1127000.1">
    <property type="protein sequence ID" value="TraesCS6B03G1127000.1.CDS1"/>
    <property type="gene ID" value="TraesCS6B03G1127000"/>
</dbReference>
<dbReference type="GO" id="GO:0031146">
    <property type="term" value="P:SCF-dependent proteasomal ubiquitin-dependent protein catabolic process"/>
    <property type="evidence" value="ECO:0000318"/>
    <property type="project" value="GO_Central"/>
</dbReference>
<dbReference type="GeneID" id="123139217"/>
<evidence type="ECO:0000313" key="3">
    <source>
        <dbReference type="Proteomes" id="UP000019116"/>
    </source>
</evidence>
<gene>
    <name evidence="2" type="primary">LOC123139217</name>
</gene>
<dbReference type="SMART" id="SM00367">
    <property type="entry name" value="LRR_CC"/>
    <property type="match status" value="5"/>
</dbReference>